<name>B3S389_TRIAD</name>
<dbReference type="AlphaFoldDB" id="B3S389"/>
<dbReference type="CTD" id="6756006"/>
<dbReference type="InParanoid" id="B3S389"/>
<dbReference type="RefSeq" id="XP_002114794.1">
    <property type="nucleotide sequence ID" value="XM_002114758.1"/>
</dbReference>
<dbReference type="GeneID" id="6756006"/>
<organism evidence="2 3">
    <name type="scientific">Trichoplax adhaerens</name>
    <name type="common">Trichoplax reptans</name>
    <dbReference type="NCBI Taxonomy" id="10228"/>
    <lineage>
        <taxon>Eukaryota</taxon>
        <taxon>Metazoa</taxon>
        <taxon>Placozoa</taxon>
        <taxon>Uniplacotomia</taxon>
        <taxon>Trichoplacea</taxon>
        <taxon>Trichoplacidae</taxon>
        <taxon>Trichoplax</taxon>
    </lineage>
</organism>
<accession>B3S389</accession>
<evidence type="ECO:0000313" key="2">
    <source>
        <dbReference type="EMBL" id="EDV22928.1"/>
    </source>
</evidence>
<sequence length="174" mass="18854">MDRNTIEGNSSPQLSTFQSQPGVAGATISSITHSAIGLLQHDASGKGLYVVEAPQQHAYTIFNGDQRFVAGNVDFNPNSAVTTTGNNVHQIALYSNVLCRDSTVVAVNCVSHKGPTVHFLWNIMQNKRSPYSPYRSFGVVRDIDQGYKAKPLSPWLAYECGVARPGTVRFGSIP</sequence>
<keyword evidence="3" id="KW-1185">Reference proteome</keyword>
<feature type="region of interest" description="Disordered" evidence="1">
    <location>
        <begin position="1"/>
        <end position="20"/>
    </location>
</feature>
<dbReference type="HOGENOM" id="CLU_1542072_0_0_1"/>
<proteinExistence type="predicted"/>
<evidence type="ECO:0000313" key="3">
    <source>
        <dbReference type="Proteomes" id="UP000009022"/>
    </source>
</evidence>
<dbReference type="Proteomes" id="UP000009022">
    <property type="component" value="Unassembled WGS sequence"/>
</dbReference>
<dbReference type="EMBL" id="DS985248">
    <property type="protein sequence ID" value="EDV22928.1"/>
    <property type="molecule type" value="Genomic_DNA"/>
</dbReference>
<reference evidence="2 3" key="1">
    <citation type="journal article" date="2008" name="Nature">
        <title>The Trichoplax genome and the nature of placozoans.</title>
        <authorList>
            <person name="Srivastava M."/>
            <person name="Begovic E."/>
            <person name="Chapman J."/>
            <person name="Putnam N.H."/>
            <person name="Hellsten U."/>
            <person name="Kawashima T."/>
            <person name="Kuo A."/>
            <person name="Mitros T."/>
            <person name="Salamov A."/>
            <person name="Carpenter M.L."/>
            <person name="Signorovitch A.Y."/>
            <person name="Moreno M.A."/>
            <person name="Kamm K."/>
            <person name="Grimwood J."/>
            <person name="Schmutz J."/>
            <person name="Shapiro H."/>
            <person name="Grigoriev I.V."/>
            <person name="Buss L.W."/>
            <person name="Schierwater B."/>
            <person name="Dellaporta S.L."/>
            <person name="Rokhsar D.S."/>
        </authorList>
    </citation>
    <scope>NUCLEOTIDE SEQUENCE [LARGE SCALE GENOMIC DNA]</scope>
    <source>
        <strain evidence="2 3">Grell-BS-1999</strain>
    </source>
</reference>
<gene>
    <name evidence="2" type="ORF">TRIADDRAFT_58636</name>
</gene>
<protein>
    <submittedName>
        <fullName evidence="2">Uncharacterized protein</fullName>
    </submittedName>
</protein>
<dbReference type="KEGG" id="tad:TRIADDRAFT_58636"/>
<evidence type="ECO:0000256" key="1">
    <source>
        <dbReference type="SAM" id="MobiDB-lite"/>
    </source>
</evidence>